<organism evidence="1 2">
    <name type="scientific">Lysinibacillus xylanilyticus</name>
    <dbReference type="NCBI Taxonomy" id="582475"/>
    <lineage>
        <taxon>Bacteria</taxon>
        <taxon>Bacillati</taxon>
        <taxon>Bacillota</taxon>
        <taxon>Bacilli</taxon>
        <taxon>Bacillales</taxon>
        <taxon>Bacillaceae</taxon>
        <taxon>Lysinibacillus</taxon>
    </lineage>
</organism>
<keyword evidence="2" id="KW-1185">Reference proteome</keyword>
<dbReference type="Pfam" id="PF10694">
    <property type="entry name" value="DUF2500"/>
    <property type="match status" value="1"/>
</dbReference>
<dbReference type="RefSeq" id="WP_368637593.1">
    <property type="nucleotide sequence ID" value="NZ_JBFRHK010000012.1"/>
</dbReference>
<gene>
    <name evidence="1" type="ORF">AB1300_18015</name>
</gene>
<dbReference type="Proteomes" id="UP001558534">
    <property type="component" value="Unassembled WGS sequence"/>
</dbReference>
<sequence>MKSNDYILLIDALAFKIMTTLLSGDRLELKMSGRDYGQLADGDFALLTFQGTRYQTFERHKKESSDSFALSFSFSLFN</sequence>
<comment type="caution">
    <text evidence="1">The sequence shown here is derived from an EMBL/GenBank/DDBJ whole genome shotgun (WGS) entry which is preliminary data.</text>
</comment>
<dbReference type="InterPro" id="IPR019635">
    <property type="entry name" value="DUF2500"/>
</dbReference>
<dbReference type="Gene3D" id="2.40.50.660">
    <property type="match status" value="1"/>
</dbReference>
<proteinExistence type="predicted"/>
<accession>A0ABV3W1U7</accession>
<protein>
    <submittedName>
        <fullName evidence="1">DUF2500 family protein</fullName>
    </submittedName>
</protein>
<name>A0ABV3W1U7_9BACI</name>
<evidence type="ECO:0000313" key="1">
    <source>
        <dbReference type="EMBL" id="MEX3747021.1"/>
    </source>
</evidence>
<evidence type="ECO:0000313" key="2">
    <source>
        <dbReference type="Proteomes" id="UP001558534"/>
    </source>
</evidence>
<dbReference type="EMBL" id="JBFRHK010000012">
    <property type="protein sequence ID" value="MEX3747021.1"/>
    <property type="molecule type" value="Genomic_DNA"/>
</dbReference>
<reference evidence="1 2" key="1">
    <citation type="submission" date="2024-07" db="EMBL/GenBank/DDBJ databases">
        <title>Characterization of a bacterium isolated from hydrolysated instant sea cucumber by whole-genome sequencing and metabolomics.</title>
        <authorList>
            <person name="Luo X."/>
            <person name="Zhang Z."/>
            <person name="Zheng Z."/>
            <person name="Zhang W."/>
            <person name="Ming T."/>
            <person name="Jiao L."/>
            <person name="Su X."/>
            <person name="Kong F."/>
            <person name="Xu J."/>
        </authorList>
    </citation>
    <scope>NUCLEOTIDE SEQUENCE [LARGE SCALE GENOMIC DNA]</scope>
    <source>
        <strain evidence="1 2">XL-2024</strain>
    </source>
</reference>